<evidence type="ECO:0000256" key="7">
    <source>
        <dbReference type="ARBA" id="ARBA00023239"/>
    </source>
</evidence>
<dbReference type="GO" id="GO:0004456">
    <property type="term" value="F:phosphogluconate dehydratase activity"/>
    <property type="evidence" value="ECO:0007669"/>
    <property type="project" value="UniProtKB-EC"/>
</dbReference>
<dbReference type="GO" id="GO:0005829">
    <property type="term" value="C:cytosol"/>
    <property type="evidence" value="ECO:0007669"/>
    <property type="project" value="TreeGrafter"/>
</dbReference>
<accession>A0A3B0WE57</accession>
<dbReference type="GO" id="GO:0009255">
    <property type="term" value="P:Entner-Doudoroff pathway through 6-phosphogluconate"/>
    <property type="evidence" value="ECO:0007669"/>
    <property type="project" value="InterPro"/>
</dbReference>
<evidence type="ECO:0000259" key="10">
    <source>
        <dbReference type="Pfam" id="PF24877"/>
    </source>
</evidence>
<dbReference type="HAMAP" id="MF_02094">
    <property type="entry name" value="Edd"/>
    <property type="match status" value="1"/>
</dbReference>
<keyword evidence="4" id="KW-0408">Iron</keyword>
<evidence type="ECO:0000256" key="8">
    <source>
        <dbReference type="ARBA" id="ARBA00023277"/>
    </source>
</evidence>
<dbReference type="PANTHER" id="PTHR43661">
    <property type="entry name" value="D-XYLONATE DEHYDRATASE"/>
    <property type="match status" value="1"/>
</dbReference>
<dbReference type="InterPro" id="IPR004786">
    <property type="entry name" value="6-phosphgluc_deHydtase"/>
</dbReference>
<proteinExistence type="inferred from homology"/>
<keyword evidence="2" id="KW-0004">4Fe-4S</keyword>
<dbReference type="PROSITE" id="PS00886">
    <property type="entry name" value="ILVD_EDD_1"/>
    <property type="match status" value="1"/>
</dbReference>
<keyword evidence="6" id="KW-0311">Gluconate utilization</keyword>
<dbReference type="GO" id="GO:0051539">
    <property type="term" value="F:4 iron, 4 sulfur cluster binding"/>
    <property type="evidence" value="ECO:0007669"/>
    <property type="project" value="UniProtKB-KW"/>
</dbReference>
<sequence length="625" mass="67548">MHNTVKTITRRIIERSRKSRATYLRHVEEARGKKGPFRQQIPCSNFAHDLAGCPAGCRTVLLKDNVPDIAIISSYNDMLSAHQPYERYPKIIKQAIAGAEGMAQFAGGVPAMCDGVTQGEPGMELSLISRDVIAMSTVIGLSHNVFDGALLLAVCDKVMPGMLMGALQFGHLPMILIPAGPMTSGLPNKEKARARERFVKGEIDQRQMLASEVSAYHSPGTCTFYGTANSNQMMAEMLGMHLPGASFVNAGTKLRDALTRAAAARIVALTHLGADYTPLAQVISEKSVVNAMVALLATGGSTNETLHLVAIARAAGILINWDDFSALSEMVPLLVRMYPNGPEDINAFQQAGGMPLLIRELLQGGLVHQDVKTVAGPGLERYLRQPVLEGDTLVWRDGPARSGDPEVITSIDKPFSTMSGIKVLSGNLGRAIMKISALADGIDTLVEAPAMVFNSQHEVSEAFEADKLNRHLVVVVRFQGPEANGMPELHKLITYLSIIMDRGYKVGLITDGRLSGASGKVPFAIHCTPEAFCGGLLAKVRDGDIIRMDARHGRLELQVSEEELAAREAVVPDLTAHRYGLGRQIFEPLRTKLSGAEEGATSILDYVDESSNQVLIQEERLAETE</sequence>
<dbReference type="PROSITE" id="PS00887">
    <property type="entry name" value="ILVD_EDD_2"/>
    <property type="match status" value="1"/>
</dbReference>
<name>A0A3B0WE57_9ZZZZ</name>
<dbReference type="AlphaFoldDB" id="A0A3B0WE57"/>
<evidence type="ECO:0000256" key="1">
    <source>
        <dbReference type="ARBA" id="ARBA00006486"/>
    </source>
</evidence>
<dbReference type="PANTHER" id="PTHR43661:SF1">
    <property type="entry name" value="PHOSPHOGLUCONATE DEHYDRATASE"/>
    <property type="match status" value="1"/>
</dbReference>
<dbReference type="EMBL" id="UOEY01000139">
    <property type="protein sequence ID" value="VAW41894.1"/>
    <property type="molecule type" value="Genomic_DNA"/>
</dbReference>
<evidence type="ECO:0000256" key="3">
    <source>
        <dbReference type="ARBA" id="ARBA00022723"/>
    </source>
</evidence>
<dbReference type="GO" id="GO:0019521">
    <property type="term" value="P:D-gluconate metabolic process"/>
    <property type="evidence" value="ECO:0007669"/>
    <property type="project" value="UniProtKB-KW"/>
</dbReference>
<evidence type="ECO:0000313" key="11">
    <source>
        <dbReference type="EMBL" id="VAW41894.1"/>
    </source>
</evidence>
<dbReference type="SUPFAM" id="SSF52016">
    <property type="entry name" value="LeuD/IlvD-like"/>
    <property type="match status" value="1"/>
</dbReference>
<comment type="similarity">
    <text evidence="1">Belongs to the IlvD/Edd family.</text>
</comment>
<keyword evidence="7 11" id="KW-0456">Lyase</keyword>
<dbReference type="InterPro" id="IPR020558">
    <property type="entry name" value="DiOHA_6PGluconate_deHydtase_CS"/>
</dbReference>
<dbReference type="SUPFAM" id="SSF143975">
    <property type="entry name" value="IlvD/EDD N-terminal domain-like"/>
    <property type="match status" value="1"/>
</dbReference>
<gene>
    <name evidence="11" type="ORF">MNBD_DELTA04-1559</name>
</gene>
<organism evidence="11">
    <name type="scientific">hydrothermal vent metagenome</name>
    <dbReference type="NCBI Taxonomy" id="652676"/>
    <lineage>
        <taxon>unclassified sequences</taxon>
        <taxon>metagenomes</taxon>
        <taxon>ecological metagenomes</taxon>
    </lineage>
</organism>
<dbReference type="InterPro" id="IPR000581">
    <property type="entry name" value="ILV_EDD_N"/>
</dbReference>
<evidence type="ECO:0000259" key="9">
    <source>
        <dbReference type="Pfam" id="PF00920"/>
    </source>
</evidence>
<dbReference type="GO" id="GO:0046872">
    <property type="term" value="F:metal ion binding"/>
    <property type="evidence" value="ECO:0007669"/>
    <property type="project" value="UniProtKB-KW"/>
</dbReference>
<dbReference type="NCBIfam" id="TIGR01196">
    <property type="entry name" value="edd"/>
    <property type="match status" value="1"/>
</dbReference>
<evidence type="ECO:0000256" key="5">
    <source>
        <dbReference type="ARBA" id="ARBA00023014"/>
    </source>
</evidence>
<dbReference type="EC" id="4.2.1.12" evidence="11"/>
<dbReference type="InterPro" id="IPR056740">
    <property type="entry name" value="ILV_EDD_C"/>
</dbReference>
<evidence type="ECO:0000256" key="4">
    <source>
        <dbReference type="ARBA" id="ARBA00023004"/>
    </source>
</evidence>
<keyword evidence="5" id="KW-0411">Iron-sulfur</keyword>
<dbReference type="InterPro" id="IPR037237">
    <property type="entry name" value="IlvD/EDD_N"/>
</dbReference>
<keyword evidence="3" id="KW-0479">Metal-binding</keyword>
<dbReference type="Pfam" id="PF00920">
    <property type="entry name" value="ILVD_EDD_N"/>
    <property type="match status" value="1"/>
</dbReference>
<dbReference type="InterPro" id="IPR042096">
    <property type="entry name" value="Dihydro-acid_dehy_C"/>
</dbReference>
<feature type="domain" description="Dihydroxy-acid/6-phosphogluconate dehydratase C-terminal" evidence="10">
    <location>
        <begin position="406"/>
        <end position="600"/>
    </location>
</feature>
<dbReference type="Gene3D" id="3.50.30.80">
    <property type="entry name" value="IlvD/EDD C-terminal domain-like"/>
    <property type="match status" value="1"/>
</dbReference>
<feature type="domain" description="Dihydroxy-acid/6-phosphogluconate dehydratase N-terminal" evidence="9">
    <location>
        <begin position="67"/>
        <end position="380"/>
    </location>
</feature>
<reference evidence="11" key="1">
    <citation type="submission" date="2018-06" db="EMBL/GenBank/DDBJ databases">
        <authorList>
            <person name="Zhirakovskaya E."/>
        </authorList>
    </citation>
    <scope>NUCLEOTIDE SEQUENCE</scope>
</reference>
<keyword evidence="8" id="KW-0119">Carbohydrate metabolism</keyword>
<dbReference type="FunFam" id="3.50.30.80:FF:000001">
    <property type="entry name" value="Dihydroxy-acid dehydratase"/>
    <property type="match status" value="1"/>
</dbReference>
<protein>
    <submittedName>
        <fullName evidence="11">Phosphogluconate dehydratase</fullName>
        <ecNumber evidence="11">4.2.1.12</ecNumber>
    </submittedName>
</protein>
<dbReference type="Pfam" id="PF24877">
    <property type="entry name" value="ILV_EDD_C"/>
    <property type="match status" value="1"/>
</dbReference>
<evidence type="ECO:0000256" key="6">
    <source>
        <dbReference type="ARBA" id="ARBA00023064"/>
    </source>
</evidence>
<evidence type="ECO:0000256" key="2">
    <source>
        <dbReference type="ARBA" id="ARBA00022485"/>
    </source>
</evidence>